<comment type="similarity">
    <text evidence="11">Belongs to the amiloride-sensitive sodium channel (TC 1.A.6) family.</text>
</comment>
<evidence type="ECO:0000256" key="2">
    <source>
        <dbReference type="ARBA" id="ARBA00022448"/>
    </source>
</evidence>
<gene>
    <name evidence="13" type="ORF">EGW08_002952</name>
</gene>
<keyword evidence="5 12" id="KW-1133">Transmembrane helix</keyword>
<evidence type="ECO:0000313" key="13">
    <source>
        <dbReference type="EMBL" id="RUS89278.1"/>
    </source>
</evidence>
<evidence type="ECO:0000256" key="10">
    <source>
        <dbReference type="ARBA" id="ARBA00023303"/>
    </source>
</evidence>
<evidence type="ECO:0000256" key="3">
    <source>
        <dbReference type="ARBA" id="ARBA00022461"/>
    </source>
</evidence>
<protein>
    <submittedName>
        <fullName evidence="13">Uncharacterized protein</fullName>
    </submittedName>
</protein>
<keyword evidence="6" id="KW-0915">Sodium</keyword>
<keyword evidence="7 11" id="KW-0406">Ion transport</keyword>
<dbReference type="AlphaFoldDB" id="A0A433U6G6"/>
<keyword evidence="8 12" id="KW-0472">Membrane</keyword>
<proteinExistence type="inferred from homology"/>
<feature type="transmembrane region" description="Helical" evidence="12">
    <location>
        <begin position="117"/>
        <end position="133"/>
    </location>
</feature>
<name>A0A433U6G6_ELYCH</name>
<dbReference type="Pfam" id="PF00858">
    <property type="entry name" value="ASC"/>
    <property type="match status" value="1"/>
</dbReference>
<dbReference type="Gene3D" id="2.60.470.10">
    <property type="entry name" value="Acid-sensing ion channels like domains"/>
    <property type="match status" value="1"/>
</dbReference>
<keyword evidence="9 11" id="KW-0739">Sodium transport</keyword>
<evidence type="ECO:0000256" key="7">
    <source>
        <dbReference type="ARBA" id="ARBA00023065"/>
    </source>
</evidence>
<evidence type="ECO:0000256" key="4">
    <source>
        <dbReference type="ARBA" id="ARBA00022692"/>
    </source>
</evidence>
<dbReference type="STRING" id="188477.A0A433U6G6"/>
<dbReference type="OrthoDB" id="8065060at2759"/>
<evidence type="ECO:0000256" key="11">
    <source>
        <dbReference type="RuleBase" id="RU000679"/>
    </source>
</evidence>
<dbReference type="EMBL" id="RQTK01000060">
    <property type="protein sequence ID" value="RUS89278.1"/>
    <property type="molecule type" value="Genomic_DNA"/>
</dbReference>
<reference evidence="13 14" key="1">
    <citation type="submission" date="2019-01" db="EMBL/GenBank/DDBJ databases">
        <title>A draft genome assembly of the solar-powered sea slug Elysia chlorotica.</title>
        <authorList>
            <person name="Cai H."/>
            <person name="Li Q."/>
            <person name="Fang X."/>
            <person name="Li J."/>
            <person name="Curtis N.E."/>
            <person name="Altenburger A."/>
            <person name="Shibata T."/>
            <person name="Feng M."/>
            <person name="Maeda T."/>
            <person name="Schwartz J.A."/>
            <person name="Shigenobu S."/>
            <person name="Lundholm N."/>
            <person name="Nishiyama T."/>
            <person name="Yang H."/>
            <person name="Hasebe M."/>
            <person name="Li S."/>
            <person name="Pierce S.K."/>
            <person name="Wang J."/>
        </authorList>
    </citation>
    <scope>NUCLEOTIDE SEQUENCE [LARGE SCALE GENOMIC DNA]</scope>
    <source>
        <strain evidence="13">EC2010</strain>
        <tissue evidence="13">Whole organism of an adult</tissue>
    </source>
</reference>
<evidence type="ECO:0000256" key="6">
    <source>
        <dbReference type="ARBA" id="ARBA00023053"/>
    </source>
</evidence>
<keyword evidence="2 11" id="KW-0813">Transport</keyword>
<accession>A0A433U6G6</accession>
<comment type="subcellular location">
    <subcellularLocation>
        <location evidence="1">Membrane</location>
        <topology evidence="1">Multi-pass membrane protein</topology>
    </subcellularLocation>
</comment>
<keyword evidence="3 11" id="KW-0894">Sodium channel</keyword>
<dbReference type="PANTHER" id="PTHR11690:SF296">
    <property type="entry name" value="DEGENERIN-LIKE PROTEIN DEL-10"/>
    <property type="match status" value="1"/>
</dbReference>
<evidence type="ECO:0000256" key="5">
    <source>
        <dbReference type="ARBA" id="ARBA00022989"/>
    </source>
</evidence>
<dbReference type="GO" id="GO:0015280">
    <property type="term" value="F:ligand-gated sodium channel activity"/>
    <property type="evidence" value="ECO:0007669"/>
    <property type="project" value="TreeGrafter"/>
</dbReference>
<dbReference type="PANTHER" id="PTHR11690">
    <property type="entry name" value="AMILORIDE-SENSITIVE SODIUM CHANNEL-RELATED"/>
    <property type="match status" value="1"/>
</dbReference>
<keyword evidence="14" id="KW-1185">Reference proteome</keyword>
<evidence type="ECO:0000313" key="14">
    <source>
        <dbReference type="Proteomes" id="UP000271974"/>
    </source>
</evidence>
<evidence type="ECO:0000256" key="12">
    <source>
        <dbReference type="SAM" id="Phobius"/>
    </source>
</evidence>
<evidence type="ECO:0000256" key="1">
    <source>
        <dbReference type="ARBA" id="ARBA00004141"/>
    </source>
</evidence>
<sequence length="506" mass="57420">MVVSGYALLPTQLRKKEMSKLTTRLNGRDLHPPATDYGTLQYHKGPSPAVLPITQLDAGSQTDPYLLEPVPGEQRYQQVGSLSADINDIIYSFRSVTTIHGVQHAAAARNRSFRRRVWAILVSLMAIFLTWFLCQQVSALSEHQISTTTTFDLRETMEFPAVTLCNLNQYNKNRVPDNFTIKAVIFYMSEYSRVARELDPDFAEPDLSKVKDVSGEELLEAATQAAPTIREFLVRCRWKGVLYNCSDLFHPSHTPQGWCYTFDMLLNQPIQTARVGEWAGLEVMLNIQQQDSYYSDELQAGIKVVVHRSGDNPFPKRYGWHVRPGVFASVALTQHNRMGLPKPYKAYKNRHCEDTNSPHFVNPLKRYSRYTAANCLEECSVNRMVSLCGCRAFNDAGNDTICSSRELLICYIPNKFNQTAAALAENGTSTLDNCDCPEECDMVTYTAALSYADFSSRFEQLQLRKTKIYPNIKDLRSSFINLRIFFETMSVDTLRQEPAVSILDIL</sequence>
<dbReference type="InterPro" id="IPR001873">
    <property type="entry name" value="ENaC"/>
</dbReference>
<comment type="caution">
    <text evidence="13">The sequence shown here is derived from an EMBL/GenBank/DDBJ whole genome shotgun (WGS) entry which is preliminary data.</text>
</comment>
<evidence type="ECO:0000256" key="9">
    <source>
        <dbReference type="ARBA" id="ARBA00023201"/>
    </source>
</evidence>
<dbReference type="PRINTS" id="PR01078">
    <property type="entry name" value="AMINACHANNEL"/>
</dbReference>
<organism evidence="13 14">
    <name type="scientific">Elysia chlorotica</name>
    <name type="common">Eastern emerald elysia</name>
    <name type="synonym">Sea slug</name>
    <dbReference type="NCBI Taxonomy" id="188477"/>
    <lineage>
        <taxon>Eukaryota</taxon>
        <taxon>Metazoa</taxon>
        <taxon>Spiralia</taxon>
        <taxon>Lophotrochozoa</taxon>
        <taxon>Mollusca</taxon>
        <taxon>Gastropoda</taxon>
        <taxon>Heterobranchia</taxon>
        <taxon>Euthyneura</taxon>
        <taxon>Panpulmonata</taxon>
        <taxon>Sacoglossa</taxon>
        <taxon>Placobranchoidea</taxon>
        <taxon>Plakobranchidae</taxon>
        <taxon>Elysia</taxon>
    </lineage>
</organism>
<dbReference type="GO" id="GO:0005886">
    <property type="term" value="C:plasma membrane"/>
    <property type="evidence" value="ECO:0007669"/>
    <property type="project" value="TreeGrafter"/>
</dbReference>
<evidence type="ECO:0000256" key="8">
    <source>
        <dbReference type="ARBA" id="ARBA00023136"/>
    </source>
</evidence>
<keyword evidence="4 11" id="KW-0812">Transmembrane</keyword>
<dbReference type="Proteomes" id="UP000271974">
    <property type="component" value="Unassembled WGS sequence"/>
</dbReference>
<keyword evidence="10 11" id="KW-0407">Ion channel</keyword>
<feature type="non-terminal residue" evidence="13">
    <location>
        <position position="506"/>
    </location>
</feature>